<protein>
    <submittedName>
        <fullName evidence="1">Uncharacterized protein</fullName>
    </submittedName>
</protein>
<organism evidence="1 2">
    <name type="scientific">Puccinia striiformis f. sp. tritici PST-78</name>
    <dbReference type="NCBI Taxonomy" id="1165861"/>
    <lineage>
        <taxon>Eukaryota</taxon>
        <taxon>Fungi</taxon>
        <taxon>Dikarya</taxon>
        <taxon>Basidiomycota</taxon>
        <taxon>Pucciniomycotina</taxon>
        <taxon>Pucciniomycetes</taxon>
        <taxon>Pucciniales</taxon>
        <taxon>Pucciniaceae</taxon>
        <taxon>Puccinia</taxon>
    </lineage>
</organism>
<comment type="caution">
    <text evidence="1">The sequence shown here is derived from an EMBL/GenBank/DDBJ whole genome shotgun (WGS) entry which is preliminary data.</text>
</comment>
<evidence type="ECO:0000313" key="1">
    <source>
        <dbReference type="EMBL" id="KNF05855.1"/>
    </source>
</evidence>
<keyword evidence="2" id="KW-1185">Reference proteome</keyword>
<dbReference type="AlphaFoldDB" id="A0A0L0W3J0"/>
<evidence type="ECO:0000313" key="2">
    <source>
        <dbReference type="Proteomes" id="UP000054564"/>
    </source>
</evidence>
<dbReference type="EMBL" id="AJIL01000005">
    <property type="protein sequence ID" value="KNF05855.1"/>
    <property type="molecule type" value="Genomic_DNA"/>
</dbReference>
<dbReference type="Proteomes" id="UP000054564">
    <property type="component" value="Unassembled WGS sequence"/>
</dbReference>
<name>A0A0L0W3J0_9BASI</name>
<accession>A0A0L0W3J0</accession>
<sequence>MEGHEASNWELFNKELVQKQERATPLRRYQKDAISRLTQKTQEKPGIKNHREYKKFVGELEEMMDYFVQMEYSHLNIESGDPLWRFMSAELKRSHKRGQIWKSRKPTYTSMESITISEAKEQMEGHEASNWELFNKELVQKQERATPLRRYQKDAISRLTQKTQEKPGIKNHREYKKFVGELEEMMDYFVQMEYSHLNIESGDPLWRFMSAELKRSHKRVSACQETQEN</sequence>
<proteinExistence type="predicted"/>
<gene>
    <name evidence="1" type="ORF">PSTG_00849</name>
</gene>
<reference evidence="2" key="1">
    <citation type="submission" date="2014-03" db="EMBL/GenBank/DDBJ databases">
        <title>The Genome Sequence of Puccinia striiformis f. sp. tritici PST-78.</title>
        <authorList>
            <consortium name="The Broad Institute Genome Sequencing Platform"/>
            <person name="Cuomo C."/>
            <person name="Hulbert S."/>
            <person name="Chen X."/>
            <person name="Walker B."/>
            <person name="Young S.K."/>
            <person name="Zeng Q."/>
            <person name="Gargeya S."/>
            <person name="Fitzgerald M."/>
            <person name="Haas B."/>
            <person name="Abouelleil A."/>
            <person name="Alvarado L."/>
            <person name="Arachchi H.M."/>
            <person name="Berlin A.M."/>
            <person name="Chapman S.B."/>
            <person name="Goldberg J."/>
            <person name="Griggs A."/>
            <person name="Gujja S."/>
            <person name="Hansen M."/>
            <person name="Howarth C."/>
            <person name="Imamovic A."/>
            <person name="Larimer J."/>
            <person name="McCowan C."/>
            <person name="Montmayeur A."/>
            <person name="Murphy C."/>
            <person name="Neiman D."/>
            <person name="Pearson M."/>
            <person name="Priest M."/>
            <person name="Roberts A."/>
            <person name="Saif S."/>
            <person name="Shea T."/>
            <person name="Sisk P."/>
            <person name="Sykes S."/>
            <person name="Wortman J."/>
            <person name="Nusbaum C."/>
            <person name="Birren B."/>
        </authorList>
    </citation>
    <scope>NUCLEOTIDE SEQUENCE [LARGE SCALE GENOMIC DNA]</scope>
    <source>
        <strain evidence="2">race PST-78</strain>
    </source>
</reference>